<dbReference type="AlphaFoldDB" id="A0A6A4KW55"/>
<feature type="transmembrane region" description="Helical" evidence="1">
    <location>
        <begin position="97"/>
        <end position="117"/>
    </location>
</feature>
<feature type="non-terminal residue" evidence="2">
    <location>
        <position position="1"/>
    </location>
</feature>
<comment type="caution">
    <text evidence="2">The sequence shown here is derived from an EMBL/GenBank/DDBJ whole genome shotgun (WGS) entry which is preliminary data.</text>
</comment>
<evidence type="ECO:0000256" key="1">
    <source>
        <dbReference type="SAM" id="Phobius"/>
    </source>
</evidence>
<accession>A0A6A4KW55</accession>
<name>A0A6A4KW55_9ERIC</name>
<evidence type="ECO:0000313" key="3">
    <source>
        <dbReference type="Proteomes" id="UP000428333"/>
    </source>
</evidence>
<keyword evidence="3" id="KW-1185">Reference proteome</keyword>
<sequence length="119" mass="13598">MCDIVSAYDYKCPFPLFQSKHTKPDIGMEQIKAMTNSEKKETAAAIRSKYEEPNVGKVDARAVEQPEKRPVAATKLVRYASIRAIENNSYSEMRNVVAYWILFSLVSLFELAFVKAIDW</sequence>
<reference evidence="2 3" key="1">
    <citation type="journal article" date="2019" name="Genome Biol. Evol.">
        <title>The Rhododendron genome and chromosomal organization provide insight into shared whole-genome duplications across the heath family (Ericaceae).</title>
        <authorList>
            <person name="Soza V.L."/>
            <person name="Lindsley D."/>
            <person name="Waalkes A."/>
            <person name="Ramage E."/>
            <person name="Patwardhan R.P."/>
            <person name="Burton J.N."/>
            <person name="Adey A."/>
            <person name="Kumar A."/>
            <person name="Qiu R."/>
            <person name="Shendure J."/>
            <person name="Hall B."/>
        </authorList>
    </citation>
    <scope>NUCLEOTIDE SEQUENCE [LARGE SCALE GENOMIC DNA]</scope>
    <source>
        <strain evidence="2">RSF 1966-606</strain>
    </source>
</reference>
<protein>
    <submittedName>
        <fullName evidence="2">Uncharacterized protein</fullName>
    </submittedName>
</protein>
<dbReference type="Proteomes" id="UP000428333">
    <property type="component" value="Linkage Group LG13"/>
</dbReference>
<dbReference type="EMBL" id="QEFC01003715">
    <property type="protein sequence ID" value="KAE9446998.1"/>
    <property type="molecule type" value="Genomic_DNA"/>
</dbReference>
<organism evidence="2 3">
    <name type="scientific">Rhododendron williamsianum</name>
    <dbReference type="NCBI Taxonomy" id="262921"/>
    <lineage>
        <taxon>Eukaryota</taxon>
        <taxon>Viridiplantae</taxon>
        <taxon>Streptophyta</taxon>
        <taxon>Embryophyta</taxon>
        <taxon>Tracheophyta</taxon>
        <taxon>Spermatophyta</taxon>
        <taxon>Magnoliopsida</taxon>
        <taxon>eudicotyledons</taxon>
        <taxon>Gunneridae</taxon>
        <taxon>Pentapetalae</taxon>
        <taxon>asterids</taxon>
        <taxon>Ericales</taxon>
        <taxon>Ericaceae</taxon>
        <taxon>Ericoideae</taxon>
        <taxon>Rhodoreae</taxon>
        <taxon>Rhododendron</taxon>
    </lineage>
</organism>
<proteinExistence type="predicted"/>
<keyword evidence="1" id="KW-0472">Membrane</keyword>
<dbReference type="OrthoDB" id="1712352at2759"/>
<evidence type="ECO:0000313" key="2">
    <source>
        <dbReference type="EMBL" id="KAE9446998.1"/>
    </source>
</evidence>
<gene>
    <name evidence="2" type="ORF">C3L33_21101</name>
</gene>
<keyword evidence="1" id="KW-1133">Transmembrane helix</keyword>
<keyword evidence="1" id="KW-0812">Transmembrane</keyword>